<evidence type="ECO:0000313" key="1">
    <source>
        <dbReference type="EMBL" id="ACO74170.1"/>
    </source>
</evidence>
<accession>C1D6R3</accession>
<dbReference type="HOGENOM" id="CLU_1989835_0_0_4"/>
<proteinExistence type="predicted"/>
<protein>
    <submittedName>
        <fullName evidence="1">Uncharacterized protein</fullName>
    </submittedName>
</protein>
<dbReference type="AlphaFoldDB" id="C1D6R3"/>
<sequence>MAVKFTAGTVSRPQLEKSPVATRYEERPPGLELSLCQRYYESGVANWMIQIGNSTTSGNTYCYWSHQISFKVKKRATPTFTKTTPPANPYVPYVNYMIDADAVTLMNSPNYTGQTPTSQNAFSTT</sequence>
<organism evidence="1 2">
    <name type="scientific">Laribacter hongkongensis (strain HLHK9)</name>
    <dbReference type="NCBI Taxonomy" id="557598"/>
    <lineage>
        <taxon>Bacteria</taxon>
        <taxon>Pseudomonadati</taxon>
        <taxon>Pseudomonadota</taxon>
        <taxon>Betaproteobacteria</taxon>
        <taxon>Neisseriales</taxon>
        <taxon>Aquaspirillaceae</taxon>
        <taxon>Laribacter</taxon>
    </lineage>
</organism>
<keyword evidence="2" id="KW-1185">Reference proteome</keyword>
<reference evidence="1 2" key="1">
    <citation type="journal article" date="2009" name="PLoS Genet.">
        <title>The complete genome and proteome of Laribacter hongkongensis reveal potential mechanisms for adaptations to different temperatures and habitats.</title>
        <authorList>
            <person name="Woo P.C."/>
            <person name="Lau S.K."/>
            <person name="Tse H."/>
            <person name="Teng J.L."/>
            <person name="Curreem S.O."/>
            <person name="Tsang A.K."/>
            <person name="Fan R.Y."/>
            <person name="Wong G.K."/>
            <person name="Huang Y."/>
            <person name="Loman N.J."/>
            <person name="Snyder L.A."/>
            <person name="Cai J.J."/>
            <person name="Huang J.D."/>
            <person name="Mak W."/>
            <person name="Pallen M.J."/>
            <person name="Lok S."/>
            <person name="Yuen K.Y."/>
        </authorList>
    </citation>
    <scope>NUCLEOTIDE SEQUENCE [LARGE SCALE GENOMIC DNA]</scope>
    <source>
        <strain evidence="1 2">HLHK9</strain>
    </source>
</reference>
<evidence type="ECO:0000313" key="2">
    <source>
        <dbReference type="Proteomes" id="UP000002010"/>
    </source>
</evidence>
<dbReference type="Proteomes" id="UP000002010">
    <property type="component" value="Chromosome"/>
</dbReference>
<dbReference type="EMBL" id="CP001154">
    <property type="protein sequence ID" value="ACO74170.1"/>
    <property type="molecule type" value="Genomic_DNA"/>
</dbReference>
<gene>
    <name evidence="1" type="ordered locus">LHK_01179</name>
</gene>
<name>C1D6R3_LARHH</name>
<dbReference type="KEGG" id="lhk:LHK_01179"/>